<feature type="region of interest" description="Disordered" evidence="1">
    <location>
        <begin position="385"/>
        <end position="405"/>
    </location>
</feature>
<evidence type="ECO:0000313" key="3">
    <source>
        <dbReference type="Proteomes" id="UP000650467"/>
    </source>
</evidence>
<dbReference type="AlphaFoldDB" id="A0A835W435"/>
<evidence type="ECO:0000256" key="1">
    <source>
        <dbReference type="SAM" id="MobiDB-lite"/>
    </source>
</evidence>
<organism evidence="2 3">
    <name type="scientific">Chlamydomonas incerta</name>
    <dbReference type="NCBI Taxonomy" id="51695"/>
    <lineage>
        <taxon>Eukaryota</taxon>
        <taxon>Viridiplantae</taxon>
        <taxon>Chlorophyta</taxon>
        <taxon>core chlorophytes</taxon>
        <taxon>Chlorophyceae</taxon>
        <taxon>CS clade</taxon>
        <taxon>Chlamydomonadales</taxon>
        <taxon>Chlamydomonadaceae</taxon>
        <taxon>Chlamydomonas</taxon>
    </lineage>
</organism>
<reference evidence="2" key="1">
    <citation type="journal article" date="2020" name="bioRxiv">
        <title>Comparative genomics of Chlamydomonas.</title>
        <authorList>
            <person name="Craig R.J."/>
            <person name="Hasan A.R."/>
            <person name="Ness R.W."/>
            <person name="Keightley P.D."/>
        </authorList>
    </citation>
    <scope>NUCLEOTIDE SEQUENCE</scope>
    <source>
        <strain evidence="2">SAG 7.73</strain>
    </source>
</reference>
<protein>
    <submittedName>
        <fullName evidence="2">Uncharacterized protein</fullName>
    </submittedName>
</protein>
<dbReference type="OrthoDB" id="10686232at2759"/>
<dbReference type="Proteomes" id="UP000650467">
    <property type="component" value="Unassembled WGS sequence"/>
</dbReference>
<keyword evidence="3" id="KW-1185">Reference proteome</keyword>
<sequence>MVSLIAPGRCGNVQTAGSACKGTTQAFFTADDAQALLAAWPRARAPPASPFPCCSSPSASPSSPNSYSPAACGTAAGILGSITGVAAVPPCGGLEERSPFSSSDTVACGGDSDCCCRPRADLLLTDARQDGTFAVHHVTWRRSCSAGTRDGAAGAAMHAARMETVFDSAQVAAWEVVAAPAAAGAHDNNVEPASSSTWSTSGGTCSTSGGNSVRRAAQYGWVAVECQEEVQSAAAAPFAPTPATPSAFAAAAVASPTVPQLSCGPACQHGSGGGGVDLTDAPSMDSGEAPYSRLPHHSPAYGDNGYGNHGGGGGGGSRGLYDSNYNAVAPGGGDGDDWDGDGVWLCGGVRCPVALPGGLLLLVCPLEGQLLLLHLHLPQLLQPQEGEMERETEQEAEPAAAAGTAVDAAVGAEAPAATGEEAAWPLARRRISCGGSGDSSNEGDSGAGMDNGFGLGPAAATAAAAAVSLECSSSDISGSDWRSGEVGGGCSASSGGAASCDAAIAAACGVLRPLTPVRQNKRRRWECLVEAVATITGSNGGSHPVAAAGGSCKRARLEGGL</sequence>
<feature type="region of interest" description="Disordered" evidence="1">
    <location>
        <begin position="187"/>
        <end position="209"/>
    </location>
</feature>
<feature type="compositionally biased region" description="Low complexity" evidence="1">
    <location>
        <begin position="194"/>
        <end position="209"/>
    </location>
</feature>
<accession>A0A835W435</accession>
<gene>
    <name evidence="2" type="ORF">HXX76_006671</name>
</gene>
<evidence type="ECO:0000313" key="2">
    <source>
        <dbReference type="EMBL" id="KAG2436364.1"/>
    </source>
</evidence>
<dbReference type="EMBL" id="JAEHOC010000013">
    <property type="protein sequence ID" value="KAG2436364.1"/>
    <property type="molecule type" value="Genomic_DNA"/>
</dbReference>
<name>A0A835W435_CHLIN</name>
<proteinExistence type="predicted"/>
<comment type="caution">
    <text evidence="2">The sequence shown here is derived from an EMBL/GenBank/DDBJ whole genome shotgun (WGS) entry which is preliminary data.</text>
</comment>